<dbReference type="GO" id="GO:0018114">
    <property type="term" value="F:threonine racemase activity"/>
    <property type="evidence" value="ECO:0007669"/>
    <property type="project" value="TreeGrafter"/>
</dbReference>
<dbReference type="EMBL" id="AZGZ01000018">
    <property type="protein sequence ID" value="KZZ90024.1"/>
    <property type="molecule type" value="Genomic_DNA"/>
</dbReference>
<comment type="similarity">
    <text evidence="2">Belongs to the serine/threonine dehydratase family.</text>
</comment>
<accession>A0A167XFH5</accession>
<reference evidence="4 5" key="1">
    <citation type="journal article" date="2016" name="Genome Biol. Evol.">
        <title>Divergent and convergent evolution of fungal pathogenicity.</title>
        <authorList>
            <person name="Shang Y."/>
            <person name="Xiao G."/>
            <person name="Zheng P."/>
            <person name="Cen K."/>
            <person name="Zhan S."/>
            <person name="Wang C."/>
        </authorList>
    </citation>
    <scope>NUCLEOTIDE SEQUENCE [LARGE SCALE GENOMIC DNA]</scope>
    <source>
        <strain evidence="4 5">ARSEF 7405</strain>
    </source>
</reference>
<proteinExistence type="inferred from homology"/>
<gene>
    <name evidence="4" type="ORF">AAP_03974</name>
</gene>
<protein>
    <submittedName>
        <fullName evidence="4">Pyridoxal phosphate-dependent enzyme, beta subunit</fullName>
    </submittedName>
</protein>
<dbReference type="VEuPathDB" id="FungiDB:AAP_03974"/>
<dbReference type="GO" id="GO:0030170">
    <property type="term" value="F:pyridoxal phosphate binding"/>
    <property type="evidence" value="ECO:0007669"/>
    <property type="project" value="TreeGrafter"/>
</dbReference>
<evidence type="ECO:0000256" key="3">
    <source>
        <dbReference type="ARBA" id="ARBA00022898"/>
    </source>
</evidence>
<dbReference type="PANTHER" id="PTHR43050">
    <property type="entry name" value="SERINE / THREONINE RACEMASE FAMILY MEMBER"/>
    <property type="match status" value="1"/>
</dbReference>
<dbReference type="OrthoDB" id="271064at2759"/>
<organism evidence="4 5">
    <name type="scientific">Ascosphaera apis ARSEF 7405</name>
    <dbReference type="NCBI Taxonomy" id="392613"/>
    <lineage>
        <taxon>Eukaryota</taxon>
        <taxon>Fungi</taxon>
        <taxon>Dikarya</taxon>
        <taxon>Ascomycota</taxon>
        <taxon>Pezizomycotina</taxon>
        <taxon>Eurotiomycetes</taxon>
        <taxon>Eurotiomycetidae</taxon>
        <taxon>Onygenales</taxon>
        <taxon>Ascosphaeraceae</taxon>
        <taxon>Ascosphaera</taxon>
    </lineage>
</organism>
<comment type="cofactor">
    <cofactor evidence="1">
        <name>pyridoxal 5'-phosphate</name>
        <dbReference type="ChEBI" id="CHEBI:597326"/>
    </cofactor>
</comment>
<evidence type="ECO:0000313" key="5">
    <source>
        <dbReference type="Proteomes" id="UP000242877"/>
    </source>
</evidence>
<keyword evidence="5" id="KW-1185">Reference proteome</keyword>
<dbReference type="PANTHER" id="PTHR43050:SF1">
    <property type="entry name" value="SERINE RACEMASE"/>
    <property type="match status" value="1"/>
</dbReference>
<dbReference type="AlphaFoldDB" id="A0A167XFH5"/>
<dbReference type="GO" id="GO:0000287">
    <property type="term" value="F:magnesium ion binding"/>
    <property type="evidence" value="ECO:0007669"/>
    <property type="project" value="TreeGrafter"/>
</dbReference>
<evidence type="ECO:0000313" key="4">
    <source>
        <dbReference type="EMBL" id="KZZ90024.1"/>
    </source>
</evidence>
<sequence length="228" mass="25193">MADIHAIPSPLPLTPAAVREAHTLIKPYIHRTPLLTNKTLNRLASTGSSDKANSSEAVPRFNFFFKCENYQRIGAFKARGAFHAVLRLIERLGIEEVKRRDPPTRIPSVATLTIGDGLRTPVGVIPWSIISDPNKHAGAFAITEDEIKKAMRLVIERMKVVVEPSAVVGLAVCLFNEEFRRLVAERQRDARQRGELGENEGWDIGIVFSGGNTTVDAIAQLFASNDKQ</sequence>
<name>A0A167XFH5_9EURO</name>
<dbReference type="GO" id="GO:0003941">
    <property type="term" value="F:L-serine ammonia-lyase activity"/>
    <property type="evidence" value="ECO:0007669"/>
    <property type="project" value="TreeGrafter"/>
</dbReference>
<dbReference type="GO" id="GO:0008721">
    <property type="term" value="F:D-serine ammonia-lyase activity"/>
    <property type="evidence" value="ECO:0007669"/>
    <property type="project" value="TreeGrafter"/>
</dbReference>
<evidence type="ECO:0000256" key="2">
    <source>
        <dbReference type="ARBA" id="ARBA00010869"/>
    </source>
</evidence>
<dbReference type="SUPFAM" id="SSF53686">
    <property type="entry name" value="Tryptophan synthase beta subunit-like PLP-dependent enzymes"/>
    <property type="match status" value="2"/>
</dbReference>
<comment type="caution">
    <text evidence="4">The sequence shown here is derived from an EMBL/GenBank/DDBJ whole genome shotgun (WGS) entry which is preliminary data.</text>
</comment>
<dbReference type="Proteomes" id="UP000242877">
    <property type="component" value="Unassembled WGS sequence"/>
</dbReference>
<keyword evidence="3" id="KW-0663">Pyridoxal phosphate</keyword>
<dbReference type="GO" id="GO:0005524">
    <property type="term" value="F:ATP binding"/>
    <property type="evidence" value="ECO:0007669"/>
    <property type="project" value="TreeGrafter"/>
</dbReference>
<dbReference type="Gene3D" id="3.40.50.1100">
    <property type="match status" value="3"/>
</dbReference>
<dbReference type="InterPro" id="IPR036052">
    <property type="entry name" value="TrpB-like_PALP_sf"/>
</dbReference>
<evidence type="ECO:0000256" key="1">
    <source>
        <dbReference type="ARBA" id="ARBA00001933"/>
    </source>
</evidence>
<dbReference type="GO" id="GO:0030378">
    <property type="term" value="F:serine racemase activity"/>
    <property type="evidence" value="ECO:0007669"/>
    <property type="project" value="TreeGrafter"/>
</dbReference>